<reference evidence="7" key="1">
    <citation type="journal article" date="2023" name="Comput. Struct. Biotechnol. J.">
        <title>Discovery of a novel marine Bacteroidetes with a rich repertoire of carbohydrate-active enzymes.</title>
        <authorList>
            <person name="Chen B."/>
            <person name="Liu G."/>
            <person name="Chen Q."/>
            <person name="Wang H."/>
            <person name="Liu L."/>
            <person name="Tang K."/>
        </authorList>
    </citation>
    <scope>NUCLEOTIDE SEQUENCE</scope>
    <source>
        <strain evidence="7">TK19036</strain>
    </source>
</reference>
<keyword evidence="5" id="KW-0472">Membrane</keyword>
<keyword evidence="5" id="KW-1133">Transmembrane helix</keyword>
<keyword evidence="2" id="KW-0238">DNA-binding</keyword>
<dbReference type="Gene3D" id="3.40.50.10070">
    <property type="entry name" value="TolB, N-terminal domain"/>
    <property type="match status" value="1"/>
</dbReference>
<evidence type="ECO:0000256" key="2">
    <source>
        <dbReference type="ARBA" id="ARBA00023125"/>
    </source>
</evidence>
<dbReference type="PANTHER" id="PTHR43280:SF2">
    <property type="entry name" value="HTH-TYPE TRANSCRIPTIONAL REGULATOR EXSA"/>
    <property type="match status" value="1"/>
</dbReference>
<evidence type="ECO:0000313" key="7">
    <source>
        <dbReference type="EMBL" id="WKN39944.1"/>
    </source>
</evidence>
<keyword evidence="5" id="KW-0812">Transmembrane</keyword>
<dbReference type="PROSITE" id="PS00041">
    <property type="entry name" value="HTH_ARAC_FAMILY_1"/>
    <property type="match status" value="1"/>
</dbReference>
<dbReference type="PROSITE" id="PS50005">
    <property type="entry name" value="TPR"/>
    <property type="match status" value="3"/>
</dbReference>
<dbReference type="Gene3D" id="1.25.40.10">
    <property type="entry name" value="Tetratricopeptide repeat domain"/>
    <property type="match status" value="3"/>
</dbReference>
<feature type="repeat" description="TPR" evidence="4">
    <location>
        <begin position="463"/>
        <end position="496"/>
    </location>
</feature>
<feature type="repeat" description="TPR" evidence="4">
    <location>
        <begin position="531"/>
        <end position="564"/>
    </location>
</feature>
<dbReference type="SMART" id="SM00028">
    <property type="entry name" value="TPR"/>
    <property type="match status" value="5"/>
</dbReference>
<dbReference type="InterPro" id="IPR011990">
    <property type="entry name" value="TPR-like_helical_dom_sf"/>
</dbReference>
<organism evidence="7">
    <name type="scientific">Roseihalotalea indica</name>
    <dbReference type="NCBI Taxonomy" id="2867963"/>
    <lineage>
        <taxon>Bacteria</taxon>
        <taxon>Pseudomonadati</taxon>
        <taxon>Bacteroidota</taxon>
        <taxon>Cytophagia</taxon>
        <taxon>Cytophagales</taxon>
        <taxon>Catalimonadaceae</taxon>
        <taxon>Roseihalotalea</taxon>
    </lineage>
</organism>
<keyword evidence="1" id="KW-0805">Transcription regulation</keyword>
<dbReference type="SUPFAM" id="SSF48452">
    <property type="entry name" value="TPR-like"/>
    <property type="match status" value="2"/>
</dbReference>
<accession>A0AA49JJS0</accession>
<dbReference type="InterPro" id="IPR018060">
    <property type="entry name" value="HTH_AraC"/>
</dbReference>
<gene>
    <name evidence="7" type="ORF">K4G66_14720</name>
</gene>
<dbReference type="Pfam" id="PF13181">
    <property type="entry name" value="TPR_8"/>
    <property type="match status" value="2"/>
</dbReference>
<dbReference type="SUPFAM" id="SSF46689">
    <property type="entry name" value="Homeodomain-like"/>
    <property type="match status" value="1"/>
</dbReference>
<evidence type="ECO:0000256" key="1">
    <source>
        <dbReference type="ARBA" id="ARBA00023015"/>
    </source>
</evidence>
<proteinExistence type="predicted"/>
<dbReference type="Pfam" id="PF12833">
    <property type="entry name" value="HTH_18"/>
    <property type="match status" value="1"/>
</dbReference>
<dbReference type="GO" id="GO:0043565">
    <property type="term" value="F:sequence-specific DNA binding"/>
    <property type="evidence" value="ECO:0007669"/>
    <property type="project" value="InterPro"/>
</dbReference>
<dbReference type="AlphaFoldDB" id="A0AA49JJS0"/>
<protein>
    <submittedName>
        <fullName evidence="7">Helix-turn-helix domain-containing protein</fullName>
    </submittedName>
</protein>
<keyword evidence="3" id="KW-0804">Transcription</keyword>
<dbReference type="PANTHER" id="PTHR43280">
    <property type="entry name" value="ARAC-FAMILY TRANSCRIPTIONAL REGULATOR"/>
    <property type="match status" value="1"/>
</dbReference>
<name>A0AA49JJS0_9BACT</name>
<dbReference type="Gene3D" id="1.10.10.60">
    <property type="entry name" value="Homeodomain-like"/>
    <property type="match status" value="1"/>
</dbReference>
<feature type="repeat" description="TPR" evidence="4">
    <location>
        <begin position="388"/>
        <end position="421"/>
    </location>
</feature>
<dbReference type="SMART" id="SM00342">
    <property type="entry name" value="HTH_ARAC"/>
    <property type="match status" value="1"/>
</dbReference>
<sequence>MPELRHTDNAFLERITTVVETNLANEQFGVSELADAVNMSRSNLLRKVKKLTGLSVSQLIRQVRLKRGMELLRNTSLNVSEVSHQVGFGSTSYFIKCFREYYGYPPGEVGKQDATEEETITAAQPAPRQKAGMKTWVLVTVGVVVLLVVGLISYFMLPSSETPVLEKSIAVLPFKNDSNDSSNVYLINGLMEATLNNLQKIEDLKVISRTSVEKYRNTSKSIPEMAKELNVNYFVEGSGQKIGDQILLNIQLIEASTDRHLWGSQYQREAQDIFTLQQEVAKNIALEIQVVITPEEQKRIEKIPTDNLVAYDLFLKGQNVAYYSTNEKREEGIVYFKQAIEHDPNFALAYANIAFTYYYLDVFKAEKKYTAEIGNYADKALLLDSELEESLIAKALYYIQRKESELALSYFEKALEYNPNSMLAINLLTDFYTDYYPNTSKYLEYALKGFKLDVAANDSITTSYNYLRLSNALLQTGFFDESLKYINKSLEYNPENPYAYLKTYVMFAQDKNIKRTKDLLIQELQKDTTRVDITQEIGKTYYTMREYDSAYYYYQRFLELKQQQNLDVYRHENLKLAIVWKKLGYEEEAEALASDYLDFGEHDRSLYRQLHLASYYAYQGDTQQAIEHLKLFLKEDDFQYWVLLMEYDPVADSMKDNPEFQKVMEAIKIKFWNTHDEIEVTLKEKGLL</sequence>
<keyword evidence="4" id="KW-0802">TPR repeat</keyword>
<dbReference type="EMBL" id="CP120682">
    <property type="protein sequence ID" value="WKN39944.1"/>
    <property type="molecule type" value="Genomic_DNA"/>
</dbReference>
<feature type="transmembrane region" description="Helical" evidence="5">
    <location>
        <begin position="136"/>
        <end position="157"/>
    </location>
</feature>
<dbReference type="InterPro" id="IPR019734">
    <property type="entry name" value="TPR_rpt"/>
</dbReference>
<dbReference type="PROSITE" id="PS01124">
    <property type="entry name" value="HTH_ARAC_FAMILY_2"/>
    <property type="match status" value="1"/>
</dbReference>
<reference evidence="7" key="2">
    <citation type="journal article" date="2024" name="Antonie Van Leeuwenhoek">
        <title>Roseihalotalea indica gen. nov., sp. nov., a halophilic Bacteroidetes from mesopelagic Southwest Indian Ocean with higher carbohydrate metabolic potential.</title>
        <authorList>
            <person name="Chen B."/>
            <person name="Zhang M."/>
            <person name="Lin D."/>
            <person name="Ye J."/>
            <person name="Tang K."/>
        </authorList>
    </citation>
    <scope>NUCLEOTIDE SEQUENCE</scope>
    <source>
        <strain evidence="7">TK19036</strain>
    </source>
</reference>
<dbReference type="GO" id="GO:0003700">
    <property type="term" value="F:DNA-binding transcription factor activity"/>
    <property type="evidence" value="ECO:0007669"/>
    <property type="project" value="InterPro"/>
</dbReference>
<dbReference type="InterPro" id="IPR009057">
    <property type="entry name" value="Homeodomain-like_sf"/>
</dbReference>
<evidence type="ECO:0000256" key="3">
    <source>
        <dbReference type="ARBA" id="ARBA00023163"/>
    </source>
</evidence>
<dbReference type="InterPro" id="IPR018062">
    <property type="entry name" value="HTH_AraC-typ_CS"/>
</dbReference>
<evidence type="ECO:0000259" key="6">
    <source>
        <dbReference type="PROSITE" id="PS01124"/>
    </source>
</evidence>
<feature type="domain" description="HTH araC/xylS-type" evidence="6">
    <location>
        <begin position="13"/>
        <end position="112"/>
    </location>
</feature>
<evidence type="ECO:0000256" key="4">
    <source>
        <dbReference type="PROSITE-ProRule" id="PRU00339"/>
    </source>
</evidence>
<evidence type="ECO:0000256" key="5">
    <source>
        <dbReference type="SAM" id="Phobius"/>
    </source>
</evidence>